<keyword evidence="3" id="KW-1185">Reference proteome</keyword>
<gene>
    <name evidence="2" type="ORF">FYJ75_11415</name>
</gene>
<accession>A0A6L5YTZ9</accession>
<reference evidence="2 3" key="1">
    <citation type="submission" date="2019-08" db="EMBL/GenBank/DDBJ databases">
        <title>In-depth cultivation of the pig gut microbiome towards novel bacterial diversity and tailored functional studies.</title>
        <authorList>
            <person name="Wylensek D."/>
            <person name="Hitch T.C.A."/>
            <person name="Clavel T."/>
        </authorList>
    </citation>
    <scope>NUCLEOTIDE SEQUENCE [LARGE SCALE GENOMIC DNA]</scope>
    <source>
        <strain evidence="2 3">MUC/MUC-530-WT-4D</strain>
    </source>
</reference>
<feature type="domain" description="Mga helix-turn-helix" evidence="1">
    <location>
        <begin position="2"/>
        <end position="40"/>
    </location>
</feature>
<evidence type="ECO:0000313" key="2">
    <source>
        <dbReference type="EMBL" id="MST75617.1"/>
    </source>
</evidence>
<organism evidence="2 3">
    <name type="scientific">Roseburia porci</name>
    <dbReference type="NCBI Taxonomy" id="2605790"/>
    <lineage>
        <taxon>Bacteria</taxon>
        <taxon>Bacillati</taxon>
        <taxon>Bacillota</taxon>
        <taxon>Clostridia</taxon>
        <taxon>Lachnospirales</taxon>
        <taxon>Lachnospiraceae</taxon>
        <taxon>Roseburia</taxon>
    </lineage>
</organism>
<proteinExistence type="predicted"/>
<dbReference type="Pfam" id="PF05043">
    <property type="entry name" value="Mga"/>
    <property type="match status" value="1"/>
</dbReference>
<evidence type="ECO:0000313" key="3">
    <source>
        <dbReference type="Proteomes" id="UP000474024"/>
    </source>
</evidence>
<sequence length="61" mass="7166">MNEKFLKVDDVMQILGISKSAAYNIMRQLNNELKEKGYAVIRGKISRKYFEERFYGMTEAV</sequence>
<protein>
    <submittedName>
        <fullName evidence="2">AlpA family phage regulatory protein</fullName>
    </submittedName>
</protein>
<dbReference type="InterPro" id="IPR007737">
    <property type="entry name" value="Mga_HTH"/>
</dbReference>
<dbReference type="AlphaFoldDB" id="A0A6L5YTZ9"/>
<dbReference type="RefSeq" id="WP_075717740.1">
    <property type="nucleotide sequence ID" value="NZ_VUNI01000022.1"/>
</dbReference>
<name>A0A6L5YTZ9_9FIRM</name>
<comment type="caution">
    <text evidence="2">The sequence shown here is derived from an EMBL/GenBank/DDBJ whole genome shotgun (WGS) entry which is preliminary data.</text>
</comment>
<dbReference type="Proteomes" id="UP000474024">
    <property type="component" value="Unassembled WGS sequence"/>
</dbReference>
<evidence type="ECO:0000259" key="1">
    <source>
        <dbReference type="Pfam" id="PF05043"/>
    </source>
</evidence>
<dbReference type="EMBL" id="VUNI01000022">
    <property type="protein sequence ID" value="MST75617.1"/>
    <property type="molecule type" value="Genomic_DNA"/>
</dbReference>